<dbReference type="PANTHER" id="PTHR12847:SF9">
    <property type="entry name" value="NECAP-LIKE PROTEIN CG9132"/>
    <property type="match status" value="1"/>
</dbReference>
<dbReference type="Pfam" id="PF07933">
    <property type="entry name" value="DUF1681"/>
    <property type="match status" value="1"/>
</dbReference>
<keyword evidence="5" id="KW-1185">Reference proteome</keyword>
<feature type="domain" description="NECAP PHear" evidence="3">
    <location>
        <begin position="4"/>
        <end position="161"/>
    </location>
</feature>
<feature type="compositionally biased region" description="Pro residues" evidence="2">
    <location>
        <begin position="183"/>
        <end position="199"/>
    </location>
</feature>
<dbReference type="PANTHER" id="PTHR12847">
    <property type="entry name" value="ATP-BINDING CASSETTE ABC TRANSPORTER-RELATED"/>
    <property type="match status" value="1"/>
</dbReference>
<dbReference type="InterPro" id="IPR011993">
    <property type="entry name" value="PH-like_dom_sf"/>
</dbReference>
<sequence>MEDYESVLCVKNECFIYKIPPRTSNRGYRAADWKLDQPDWTGRVRVCAKGKECYIKIEDKSSGDLFAKCPVDSYPGMAVEGVLDSSRYFVLKIVNDSGQHAFIGMGFQDRGDSFDFNVALQDHFKWIKQSEKLEAEASQPDPGPKLDLSFKEGQTIHINLGKRSPGSSATNRPKPAGGGLGIIPPPPGGVAPKIAPPPGSGASPAAGRRAVQPHTQAPFPSMDNFGASSTVQQQSQQQKTMPDWGDFTSASGSSDSSWVQF</sequence>
<comment type="similarity">
    <text evidence="1">Belongs to the NECAP family.</text>
</comment>
<dbReference type="SUPFAM" id="SSF50729">
    <property type="entry name" value="PH domain-like"/>
    <property type="match status" value="1"/>
</dbReference>
<reference evidence="4 5" key="1">
    <citation type="submission" date="2022-05" db="EMBL/GenBank/DDBJ databases">
        <authorList>
            <consortium name="Genoscope - CEA"/>
            <person name="William W."/>
        </authorList>
    </citation>
    <scope>NUCLEOTIDE SEQUENCE [LARGE SCALE GENOMIC DNA]</scope>
</reference>
<evidence type="ECO:0000256" key="2">
    <source>
        <dbReference type="SAM" id="MobiDB-lite"/>
    </source>
</evidence>
<proteinExistence type="inferred from homology"/>
<dbReference type="EMBL" id="CALNXI010000082">
    <property type="protein sequence ID" value="CAH3018264.1"/>
    <property type="molecule type" value="Genomic_DNA"/>
</dbReference>
<protein>
    <recommendedName>
        <fullName evidence="3">NECAP PHear domain-containing protein</fullName>
    </recommendedName>
</protein>
<organism evidence="4 5">
    <name type="scientific">Porites evermanni</name>
    <dbReference type="NCBI Taxonomy" id="104178"/>
    <lineage>
        <taxon>Eukaryota</taxon>
        <taxon>Metazoa</taxon>
        <taxon>Cnidaria</taxon>
        <taxon>Anthozoa</taxon>
        <taxon>Hexacorallia</taxon>
        <taxon>Scleractinia</taxon>
        <taxon>Fungiina</taxon>
        <taxon>Poritidae</taxon>
        <taxon>Porites</taxon>
    </lineage>
</organism>
<evidence type="ECO:0000256" key="1">
    <source>
        <dbReference type="ARBA" id="ARBA00007736"/>
    </source>
</evidence>
<dbReference type="Proteomes" id="UP001159427">
    <property type="component" value="Unassembled WGS sequence"/>
</dbReference>
<feature type="compositionally biased region" description="Low complexity" evidence="2">
    <location>
        <begin position="249"/>
        <end position="261"/>
    </location>
</feature>
<gene>
    <name evidence="4" type="ORF">PEVE_00042166</name>
</gene>
<feature type="region of interest" description="Disordered" evidence="2">
    <location>
        <begin position="158"/>
        <end position="261"/>
    </location>
</feature>
<evidence type="ECO:0000313" key="4">
    <source>
        <dbReference type="EMBL" id="CAH3018264.1"/>
    </source>
</evidence>
<feature type="compositionally biased region" description="Low complexity" evidence="2">
    <location>
        <begin position="200"/>
        <end position="210"/>
    </location>
</feature>
<evidence type="ECO:0000259" key="3">
    <source>
        <dbReference type="Pfam" id="PF07933"/>
    </source>
</evidence>
<name>A0ABN8LMI2_9CNID</name>
<comment type="caution">
    <text evidence="4">The sequence shown here is derived from an EMBL/GenBank/DDBJ whole genome shotgun (WGS) entry which is preliminary data.</text>
</comment>
<dbReference type="Gene3D" id="2.30.29.30">
    <property type="entry name" value="Pleckstrin-homology domain (PH domain)/Phosphotyrosine-binding domain (PTB)"/>
    <property type="match status" value="1"/>
</dbReference>
<dbReference type="CDD" id="cd13228">
    <property type="entry name" value="PHear_NECAP"/>
    <property type="match status" value="1"/>
</dbReference>
<dbReference type="InterPro" id="IPR012466">
    <property type="entry name" value="NECAP_PHear"/>
</dbReference>
<evidence type="ECO:0000313" key="5">
    <source>
        <dbReference type="Proteomes" id="UP001159427"/>
    </source>
</evidence>
<accession>A0ABN8LMI2</accession>